<dbReference type="Gene3D" id="3.20.20.80">
    <property type="entry name" value="Glycosidases"/>
    <property type="match status" value="1"/>
</dbReference>
<evidence type="ECO:0000313" key="10">
    <source>
        <dbReference type="EMBL" id="KAK2707549.1"/>
    </source>
</evidence>
<evidence type="ECO:0000256" key="3">
    <source>
        <dbReference type="ARBA" id="ARBA00023295"/>
    </source>
</evidence>
<dbReference type="FunFam" id="2.60.120.260:FF:000049">
    <property type="entry name" value="Beta-galactosidase"/>
    <property type="match status" value="1"/>
</dbReference>
<evidence type="ECO:0008006" key="12">
    <source>
        <dbReference type="Google" id="ProtNLM"/>
    </source>
</evidence>
<dbReference type="EMBL" id="JAVRJZ010000019">
    <property type="protein sequence ID" value="KAK2707549.1"/>
    <property type="molecule type" value="Genomic_DNA"/>
</dbReference>
<dbReference type="Pfam" id="PF21467">
    <property type="entry name" value="BetaGal_gal-bd"/>
    <property type="match status" value="1"/>
</dbReference>
<keyword evidence="2" id="KW-0378">Hydrolase</keyword>
<feature type="chain" id="PRO_5041692441" description="Beta-galactosidase" evidence="7">
    <location>
        <begin position="20"/>
        <end position="696"/>
    </location>
</feature>
<evidence type="ECO:0000256" key="1">
    <source>
        <dbReference type="ARBA" id="ARBA00009809"/>
    </source>
</evidence>
<dbReference type="Pfam" id="PF01301">
    <property type="entry name" value="Glyco_hydro_35"/>
    <property type="match status" value="1"/>
</dbReference>
<feature type="active site" description="Proton donor" evidence="4">
    <location>
        <position position="199"/>
    </location>
</feature>
<evidence type="ECO:0000256" key="2">
    <source>
        <dbReference type="ARBA" id="ARBA00022801"/>
    </source>
</evidence>
<keyword evidence="11" id="KW-1185">Reference proteome</keyword>
<gene>
    <name evidence="10" type="ORF">QYM36_015304</name>
</gene>
<keyword evidence="3" id="KW-0326">Glycosidase</keyword>
<dbReference type="AlphaFoldDB" id="A0AA88KZA0"/>
<dbReference type="InterPro" id="IPR017853">
    <property type="entry name" value="GH"/>
</dbReference>
<organism evidence="10 11">
    <name type="scientific">Artemia franciscana</name>
    <name type="common">Brine shrimp</name>
    <name type="synonym">Artemia sanfranciscana</name>
    <dbReference type="NCBI Taxonomy" id="6661"/>
    <lineage>
        <taxon>Eukaryota</taxon>
        <taxon>Metazoa</taxon>
        <taxon>Ecdysozoa</taxon>
        <taxon>Arthropoda</taxon>
        <taxon>Crustacea</taxon>
        <taxon>Branchiopoda</taxon>
        <taxon>Anostraca</taxon>
        <taxon>Artemiidae</taxon>
        <taxon>Artemia</taxon>
    </lineage>
</organism>
<evidence type="ECO:0000259" key="9">
    <source>
        <dbReference type="Pfam" id="PF21467"/>
    </source>
</evidence>
<dbReference type="GO" id="GO:0004565">
    <property type="term" value="F:beta-galactosidase activity"/>
    <property type="evidence" value="ECO:0007669"/>
    <property type="project" value="InterPro"/>
</dbReference>
<comment type="caution">
    <text evidence="10">The sequence shown here is derived from an EMBL/GenBank/DDBJ whole genome shotgun (WGS) entry which is preliminary data.</text>
</comment>
<name>A0AA88KZA0_ARTSF</name>
<sequence length="696" mass="78897">MASLNKVLTLIALLVAVAAQDLPSNYQYYTEEGVKSGLEWTNGAFLLNKKGFRIFSGAVHYFRVHPDYWRDRLKKVRAAGLTTVETYVPWNLHEKTKDSFDFGDGQSEMSPFLDIVRFVKMAQEEDLFVIVRPGPYICSEWDYGGLPSWLQRDPSMRVRTSYPGYLERVDKFFGMLLPLLTDLQFTKNGSIIAWQVENEYGHYQEDVDRTYMEHLRDKMIELGVTETLFTSDTPTMRGDIGSVEGAIQSANFKYGAAEEFAKLQELQPGVPNLAMEFWTGWFDHWGEPWHNTHDPEDMAAELSVILSDEWYGNVNFYMFHGGTSFGFLNGANVLPIFPHYLADVSSYDYDAVLTEAGDYTRKYTIIREMILPNLPPIYTPEPPEQKSKVAYRGAVLTEYVNLDNLVRNVPGELQFAGMKLPLAMEDLPMNNDSGQSFGYILYRTTAEFGSGSNLTIVGHVRDLAVLRIDGKLLSKPWTSDWQIGSFGFWGAANRSFTFEDVEYGFHVIDILVENMGRNNFGVLSDFNQKKGLPEGPVLLDDNEIPEWEVIPFEFNSEWVESLTQYQPITGNVDGPAVLRGSMILSLSEEVADTFIDMSSWTESRGIVFVNGFNLGRYSSIGPCKTLYVPAPLLKQGENKFHVFELYHARNDLAFSDTPNLGPVKEPESTTQESMTTETESTETTETEIELLDYPGF</sequence>
<dbReference type="SUPFAM" id="SSF49785">
    <property type="entry name" value="Galactose-binding domain-like"/>
    <property type="match status" value="1"/>
</dbReference>
<dbReference type="InterPro" id="IPR008979">
    <property type="entry name" value="Galactose-bd-like_sf"/>
</dbReference>
<feature type="domain" description="Beta-galactosidase galactose-binding" evidence="9">
    <location>
        <begin position="587"/>
        <end position="638"/>
    </location>
</feature>
<proteinExistence type="inferred from homology"/>
<dbReference type="SUPFAM" id="SSF51445">
    <property type="entry name" value="(Trans)glycosidases"/>
    <property type="match status" value="1"/>
</dbReference>
<dbReference type="InterPro" id="IPR001944">
    <property type="entry name" value="Glycoside_Hdrlase_35"/>
</dbReference>
<feature type="compositionally biased region" description="Low complexity" evidence="6">
    <location>
        <begin position="668"/>
        <end position="678"/>
    </location>
</feature>
<dbReference type="InterPro" id="IPR031330">
    <property type="entry name" value="Gly_Hdrlase_35_cat"/>
</dbReference>
<feature type="domain" description="Glycoside hydrolase 35 catalytic" evidence="8">
    <location>
        <begin position="45"/>
        <end position="370"/>
    </location>
</feature>
<feature type="region of interest" description="Disordered" evidence="6">
    <location>
        <begin position="656"/>
        <end position="686"/>
    </location>
</feature>
<feature type="active site" description="Nucleophile" evidence="4">
    <location>
        <position position="276"/>
    </location>
</feature>
<reference evidence="10" key="1">
    <citation type="submission" date="2023-07" db="EMBL/GenBank/DDBJ databases">
        <title>Chromosome-level genome assembly of Artemia franciscana.</title>
        <authorList>
            <person name="Jo E."/>
        </authorList>
    </citation>
    <scope>NUCLEOTIDE SEQUENCE</scope>
    <source>
        <tissue evidence="10">Whole body</tissue>
    </source>
</reference>
<evidence type="ECO:0000256" key="7">
    <source>
        <dbReference type="SAM" id="SignalP"/>
    </source>
</evidence>
<dbReference type="PRINTS" id="PR00742">
    <property type="entry name" value="GLHYDRLASE35"/>
</dbReference>
<dbReference type="GO" id="GO:0005975">
    <property type="term" value="P:carbohydrate metabolic process"/>
    <property type="evidence" value="ECO:0007669"/>
    <property type="project" value="InterPro"/>
</dbReference>
<comment type="similarity">
    <text evidence="1 5">Belongs to the glycosyl hydrolase 35 family.</text>
</comment>
<dbReference type="Gene3D" id="2.60.120.260">
    <property type="entry name" value="Galactose-binding domain-like"/>
    <property type="match status" value="2"/>
</dbReference>
<dbReference type="InterPro" id="IPR048913">
    <property type="entry name" value="BetaGal_gal-bd"/>
</dbReference>
<dbReference type="FunFam" id="3.20.20.80:FF:000115">
    <property type="entry name" value="Beta-galactosidase"/>
    <property type="match status" value="1"/>
</dbReference>
<dbReference type="InterPro" id="IPR026283">
    <property type="entry name" value="B-gal_1-like"/>
</dbReference>
<feature type="signal peptide" evidence="7">
    <location>
        <begin position="1"/>
        <end position="19"/>
    </location>
</feature>
<dbReference type="PIRSF" id="PIRSF006336">
    <property type="entry name" value="B-gal"/>
    <property type="match status" value="1"/>
</dbReference>
<keyword evidence="7" id="KW-0732">Signal</keyword>
<accession>A0AA88KZA0</accession>
<evidence type="ECO:0000256" key="5">
    <source>
        <dbReference type="RuleBase" id="RU003679"/>
    </source>
</evidence>
<protein>
    <recommendedName>
        <fullName evidence="12">Beta-galactosidase</fullName>
    </recommendedName>
</protein>
<dbReference type="Proteomes" id="UP001187531">
    <property type="component" value="Unassembled WGS sequence"/>
</dbReference>
<evidence type="ECO:0000259" key="8">
    <source>
        <dbReference type="Pfam" id="PF01301"/>
    </source>
</evidence>
<evidence type="ECO:0000313" key="11">
    <source>
        <dbReference type="Proteomes" id="UP001187531"/>
    </source>
</evidence>
<evidence type="ECO:0000256" key="4">
    <source>
        <dbReference type="PIRSR" id="PIRSR006336-1"/>
    </source>
</evidence>
<dbReference type="PANTHER" id="PTHR23421">
    <property type="entry name" value="BETA-GALACTOSIDASE RELATED"/>
    <property type="match status" value="1"/>
</dbReference>
<evidence type="ECO:0000256" key="6">
    <source>
        <dbReference type="SAM" id="MobiDB-lite"/>
    </source>
</evidence>